<feature type="region of interest" description="Disordered" evidence="1">
    <location>
        <begin position="31"/>
        <end position="50"/>
    </location>
</feature>
<gene>
    <name evidence="2" type="ORF">RHRU231_860037</name>
</gene>
<dbReference type="EMBL" id="CCSD01000101">
    <property type="protein sequence ID" value="CDZ91656.1"/>
    <property type="molecule type" value="Genomic_DNA"/>
</dbReference>
<name>A0A098BVA7_9NOCA</name>
<feature type="compositionally biased region" description="Low complexity" evidence="1">
    <location>
        <begin position="65"/>
        <end position="75"/>
    </location>
</feature>
<organism evidence="2 3">
    <name type="scientific">Rhodococcus ruber</name>
    <dbReference type="NCBI Taxonomy" id="1830"/>
    <lineage>
        <taxon>Bacteria</taxon>
        <taxon>Bacillati</taxon>
        <taxon>Actinomycetota</taxon>
        <taxon>Actinomycetes</taxon>
        <taxon>Mycobacteriales</taxon>
        <taxon>Nocardiaceae</taxon>
        <taxon>Rhodococcus</taxon>
    </lineage>
</organism>
<proteinExistence type="predicted"/>
<protein>
    <submittedName>
        <fullName evidence="2">Uncharacterized protein</fullName>
    </submittedName>
</protein>
<evidence type="ECO:0000313" key="3">
    <source>
        <dbReference type="Proteomes" id="UP000042997"/>
    </source>
</evidence>
<dbReference type="Proteomes" id="UP000042997">
    <property type="component" value="Unassembled WGS sequence"/>
</dbReference>
<dbReference type="AlphaFoldDB" id="A0A098BVA7"/>
<reference evidence="2 3" key="1">
    <citation type="journal article" date="2014" name="Genome Announc.">
        <title>Draft Genome Sequence of Propane- and Butane-Oxidizing Actinobacterium Rhodococcus ruber IEGM 231.</title>
        <authorList>
            <person name="Ivshina I.B."/>
            <person name="Kuyukina M.S."/>
            <person name="Krivoruchko A.V."/>
            <person name="Barbe V."/>
            <person name="Fischer C."/>
        </authorList>
    </citation>
    <scope>NUCLEOTIDE SEQUENCE [LARGE SCALE GENOMIC DNA]</scope>
</reference>
<accession>A0A098BVA7</accession>
<evidence type="ECO:0000256" key="1">
    <source>
        <dbReference type="SAM" id="MobiDB-lite"/>
    </source>
</evidence>
<evidence type="ECO:0000313" key="2">
    <source>
        <dbReference type="EMBL" id="CDZ91656.1"/>
    </source>
</evidence>
<sequence>MSPVAVVDEVFGTGVLPAVVAVTGAGDDAGTPVVGAGPGGVSPHEVTSPSERATAARVFDALSRTLSNLTPSSSRSRSRGPHWR</sequence>
<feature type="region of interest" description="Disordered" evidence="1">
    <location>
        <begin position="65"/>
        <end position="84"/>
    </location>
</feature>